<evidence type="ECO:0000313" key="2">
    <source>
        <dbReference type="Proteomes" id="UP000472270"/>
    </source>
</evidence>
<accession>A0A673FTB7</accession>
<dbReference type="PANTHER" id="PTHR21301">
    <property type="entry name" value="REVERSE TRANSCRIPTASE"/>
    <property type="match status" value="1"/>
</dbReference>
<sequence length="158" mass="18150">IHWILLLLNLRVKKLNLNPEERTALKSLQSDSTITIKQADKGGAIVIMDTEKYQAECTRQLLGDVFYTCLPSDPTVTYNRQIKYILEDAVNNNVIDKSTFAFLYVQHPRVPLFYTLPKIHKSLENPVGRPIVSGIGSVTEKISQYVDYYLKPQHFHPF</sequence>
<reference evidence="1" key="2">
    <citation type="submission" date="2025-09" db="UniProtKB">
        <authorList>
            <consortium name="Ensembl"/>
        </authorList>
    </citation>
    <scope>IDENTIFICATION</scope>
</reference>
<dbReference type="Proteomes" id="UP000472270">
    <property type="component" value="Unassembled WGS sequence"/>
</dbReference>
<dbReference type="AlphaFoldDB" id="A0A673FTB7"/>
<protein>
    <submittedName>
        <fullName evidence="1">Uncharacterized protein</fullName>
    </submittedName>
</protein>
<proteinExistence type="predicted"/>
<organism evidence="1 2">
    <name type="scientific">Sinocyclocheilus rhinocerous</name>
    <dbReference type="NCBI Taxonomy" id="307959"/>
    <lineage>
        <taxon>Eukaryota</taxon>
        <taxon>Metazoa</taxon>
        <taxon>Chordata</taxon>
        <taxon>Craniata</taxon>
        <taxon>Vertebrata</taxon>
        <taxon>Euteleostomi</taxon>
        <taxon>Actinopterygii</taxon>
        <taxon>Neopterygii</taxon>
        <taxon>Teleostei</taxon>
        <taxon>Ostariophysi</taxon>
        <taxon>Cypriniformes</taxon>
        <taxon>Cyprinidae</taxon>
        <taxon>Cyprininae</taxon>
        <taxon>Sinocyclocheilus</taxon>
    </lineage>
</organism>
<reference evidence="1" key="1">
    <citation type="submission" date="2025-08" db="UniProtKB">
        <authorList>
            <consortium name="Ensembl"/>
        </authorList>
    </citation>
    <scope>IDENTIFICATION</scope>
</reference>
<evidence type="ECO:0000313" key="1">
    <source>
        <dbReference type="Ensembl" id="ENSSRHP00000004360.1"/>
    </source>
</evidence>
<dbReference type="PANTHER" id="PTHR21301:SF10">
    <property type="entry name" value="REVERSE TRANSCRIPTASE DOMAIN-CONTAINING PROTEIN"/>
    <property type="match status" value="1"/>
</dbReference>
<name>A0A673FTB7_9TELE</name>
<keyword evidence="2" id="KW-1185">Reference proteome</keyword>
<dbReference type="Ensembl" id="ENSSRHT00000004518.1">
    <property type="protein sequence ID" value="ENSSRHP00000004360.1"/>
    <property type="gene ID" value="ENSSRHG00000002936.1"/>
</dbReference>